<feature type="active site" description="S-palmitoyl cysteine intermediate" evidence="11">
    <location>
        <position position="123"/>
    </location>
</feature>
<comment type="domain">
    <text evidence="11 12">The DHHC domain is required for palmitoyltransferase activity.</text>
</comment>
<evidence type="ECO:0000313" key="15">
    <source>
        <dbReference type="EMBL" id="CAA7264802.1"/>
    </source>
</evidence>
<accession>A0A8S0X274</accession>
<evidence type="ECO:0000256" key="9">
    <source>
        <dbReference type="ARBA" id="ARBA00023315"/>
    </source>
</evidence>
<dbReference type="GO" id="GO:0005789">
    <property type="term" value="C:endoplasmic reticulum membrane"/>
    <property type="evidence" value="ECO:0007669"/>
    <property type="project" value="UniProtKB-SubCell"/>
</dbReference>
<keyword evidence="2 11" id="KW-0808">Transferase</keyword>
<dbReference type="AlphaFoldDB" id="A0A8S0X274"/>
<name>A0A8S0X274_CYCAE</name>
<comment type="similarity">
    <text evidence="11">Belongs to the DHHC palmitoyltransferase family. PFA4 subfamily.</text>
</comment>
<evidence type="ECO:0000259" key="14">
    <source>
        <dbReference type="Pfam" id="PF01529"/>
    </source>
</evidence>
<evidence type="ECO:0000256" key="7">
    <source>
        <dbReference type="ARBA" id="ARBA00023139"/>
    </source>
</evidence>
<evidence type="ECO:0000256" key="13">
    <source>
        <dbReference type="SAM" id="MobiDB-lite"/>
    </source>
</evidence>
<reference evidence="15 16" key="1">
    <citation type="submission" date="2020-01" db="EMBL/GenBank/DDBJ databases">
        <authorList>
            <person name="Gupta K D."/>
        </authorList>
    </citation>
    <scope>NUCLEOTIDE SEQUENCE [LARGE SCALE GENOMIC DNA]</scope>
</reference>
<evidence type="ECO:0000256" key="12">
    <source>
        <dbReference type="RuleBase" id="RU079119"/>
    </source>
</evidence>
<keyword evidence="8 11" id="KW-0449">Lipoprotein</keyword>
<evidence type="ECO:0000256" key="11">
    <source>
        <dbReference type="HAMAP-Rule" id="MF_03199"/>
    </source>
</evidence>
<keyword evidence="3 11" id="KW-0812">Transmembrane</keyword>
<feature type="transmembrane region" description="Helical" evidence="11 12">
    <location>
        <begin position="39"/>
        <end position="61"/>
    </location>
</feature>
<feature type="region of interest" description="Disordered" evidence="13">
    <location>
        <begin position="268"/>
        <end position="386"/>
    </location>
</feature>
<evidence type="ECO:0000256" key="5">
    <source>
        <dbReference type="ARBA" id="ARBA00022989"/>
    </source>
</evidence>
<comment type="catalytic activity">
    <reaction evidence="10 11 12">
        <text>L-cysteinyl-[protein] + hexadecanoyl-CoA = S-hexadecanoyl-L-cysteinyl-[protein] + CoA</text>
        <dbReference type="Rhea" id="RHEA:36683"/>
        <dbReference type="Rhea" id="RHEA-COMP:10131"/>
        <dbReference type="Rhea" id="RHEA-COMP:11032"/>
        <dbReference type="ChEBI" id="CHEBI:29950"/>
        <dbReference type="ChEBI" id="CHEBI:57287"/>
        <dbReference type="ChEBI" id="CHEBI:57379"/>
        <dbReference type="ChEBI" id="CHEBI:74151"/>
        <dbReference type="EC" id="2.3.1.225"/>
    </reaction>
</comment>
<evidence type="ECO:0000256" key="4">
    <source>
        <dbReference type="ARBA" id="ARBA00022824"/>
    </source>
</evidence>
<comment type="caution">
    <text evidence="11">Lacks conserved residue(s) required for the propagation of feature annotation.</text>
</comment>
<keyword evidence="6 11" id="KW-0472">Membrane</keyword>
<organism evidence="15 16">
    <name type="scientific">Cyclocybe aegerita</name>
    <name type="common">Black poplar mushroom</name>
    <name type="synonym">Agrocybe aegerita</name>
    <dbReference type="NCBI Taxonomy" id="1973307"/>
    <lineage>
        <taxon>Eukaryota</taxon>
        <taxon>Fungi</taxon>
        <taxon>Dikarya</taxon>
        <taxon>Basidiomycota</taxon>
        <taxon>Agaricomycotina</taxon>
        <taxon>Agaricomycetes</taxon>
        <taxon>Agaricomycetidae</taxon>
        <taxon>Agaricales</taxon>
        <taxon>Agaricineae</taxon>
        <taxon>Bolbitiaceae</taxon>
        <taxon>Cyclocybe</taxon>
    </lineage>
</organism>
<evidence type="ECO:0000256" key="6">
    <source>
        <dbReference type="ARBA" id="ARBA00023136"/>
    </source>
</evidence>
<dbReference type="EC" id="2.3.1.225" evidence="11"/>
<dbReference type="Pfam" id="PF01529">
    <property type="entry name" value="DHHC"/>
    <property type="match status" value="1"/>
</dbReference>
<evidence type="ECO:0000256" key="8">
    <source>
        <dbReference type="ARBA" id="ARBA00023288"/>
    </source>
</evidence>
<comment type="subcellular location">
    <subcellularLocation>
        <location evidence="11">Endoplasmic reticulum membrane</location>
        <topology evidence="11">Multi-pass membrane protein</topology>
    </subcellularLocation>
    <subcellularLocation>
        <location evidence="1">Membrane</location>
        <topology evidence="1">Multi-pass membrane protein</topology>
    </subcellularLocation>
</comment>
<feature type="region of interest" description="Disordered" evidence="13">
    <location>
        <begin position="414"/>
        <end position="441"/>
    </location>
</feature>
<feature type="transmembrane region" description="Helical" evidence="11 12">
    <location>
        <begin position="177"/>
        <end position="203"/>
    </location>
</feature>
<evidence type="ECO:0000256" key="3">
    <source>
        <dbReference type="ARBA" id="ARBA00022692"/>
    </source>
</evidence>
<comment type="caution">
    <text evidence="15">The sequence shown here is derived from an EMBL/GenBank/DDBJ whole genome shotgun (WGS) entry which is preliminary data.</text>
</comment>
<dbReference type="HAMAP" id="MF_03199">
    <property type="entry name" value="DHHC_PAT_PFA4"/>
    <property type="match status" value="1"/>
</dbReference>
<dbReference type="GO" id="GO:0019706">
    <property type="term" value="F:protein-cysteine S-palmitoyltransferase activity"/>
    <property type="evidence" value="ECO:0007669"/>
    <property type="project" value="UniProtKB-UniRule"/>
</dbReference>
<dbReference type="InterPro" id="IPR033682">
    <property type="entry name" value="PFA4"/>
</dbReference>
<gene>
    <name evidence="11" type="primary">PFA4</name>
    <name evidence="15" type="ORF">AAE3_LOCUS6987</name>
</gene>
<feature type="compositionally biased region" description="Low complexity" evidence="13">
    <location>
        <begin position="349"/>
        <end position="358"/>
    </location>
</feature>
<evidence type="ECO:0000313" key="16">
    <source>
        <dbReference type="Proteomes" id="UP000467700"/>
    </source>
</evidence>
<dbReference type="PANTHER" id="PTHR12246">
    <property type="entry name" value="PALMITOYLTRANSFERASE ZDHHC16"/>
    <property type="match status" value="1"/>
</dbReference>
<keyword evidence="7 11" id="KW-0564">Palmitate</keyword>
<dbReference type="EMBL" id="CACVBS010000046">
    <property type="protein sequence ID" value="CAA7264802.1"/>
    <property type="molecule type" value="Genomic_DNA"/>
</dbReference>
<comment type="function">
    <text evidence="11">Mediates the reversible addition of palmitate to target proteins, thereby regulating their membrane association and biological function.</text>
</comment>
<sequence>MHPLLGRLIVNFVLCLICFIAYSSQIFIIWPWYGSTVSVELLTLLVPFNVFVGFVLWNYFLSVNTDPGRVPEGWKPDTHAEGYEVKKLTGAPRYCRMCQQYKPPRAHHCRQCNRCVLRMDHHCPWINNCVGHHNYAHFIRFLFYVDVACSYHITMVTKRVIYSMGSRYWDEPSTMELIMIILNYVACIPVLLAVGGFSLYHFYSLAGNTTTIEGWEKDKVATLVRRGKTQEVKFPYDLGVRRNIKSVLGPSPLRWCWPSRTPGNGLRYELSNKDGESWPPKDPSSDSSTQSDRDSTRNSSPWTYENESLNPALRPTNSQMRVLPSARRRRRKADPGINSVPPYHPDYQEIPSSSYEPEAYSEESEFSDDEYSPPPAGKVHVRRGSEGYEVRPMGREEMLHRYLEELGEEPGRYLRYIPQPDSESDDDDTPLAYQAEKVKVN</sequence>
<dbReference type="OrthoDB" id="331948at2759"/>
<keyword evidence="4 11" id="KW-0256">Endoplasmic reticulum</keyword>
<feature type="compositionally biased region" description="Polar residues" evidence="13">
    <location>
        <begin position="301"/>
        <end position="320"/>
    </location>
</feature>
<feature type="domain" description="Palmitoyltransferase DHHC" evidence="14">
    <location>
        <begin position="91"/>
        <end position="217"/>
    </location>
</feature>
<dbReference type="InterPro" id="IPR039859">
    <property type="entry name" value="PFA4/ZDH16/20/ERF2-like"/>
</dbReference>
<dbReference type="InterPro" id="IPR001594">
    <property type="entry name" value="Palmitoyltrfase_DHHC"/>
</dbReference>
<evidence type="ECO:0000256" key="1">
    <source>
        <dbReference type="ARBA" id="ARBA00004141"/>
    </source>
</evidence>
<evidence type="ECO:0000256" key="10">
    <source>
        <dbReference type="ARBA" id="ARBA00048048"/>
    </source>
</evidence>
<proteinExistence type="inferred from homology"/>
<dbReference type="PROSITE" id="PS50216">
    <property type="entry name" value="DHHC"/>
    <property type="match status" value="1"/>
</dbReference>
<dbReference type="Proteomes" id="UP000467700">
    <property type="component" value="Unassembled WGS sequence"/>
</dbReference>
<evidence type="ECO:0000256" key="2">
    <source>
        <dbReference type="ARBA" id="ARBA00022679"/>
    </source>
</evidence>
<keyword evidence="5 11" id="KW-1133">Transmembrane helix</keyword>
<keyword evidence="16" id="KW-1185">Reference proteome</keyword>
<protein>
    <recommendedName>
        <fullName evidence="11">Palmitoyltransferase PFA4</fullName>
        <ecNumber evidence="11">2.3.1.225</ecNumber>
    </recommendedName>
    <alternativeName>
        <fullName evidence="11">Protein S-acyltransferase</fullName>
        <shortName evidence="11">PAT</shortName>
    </alternativeName>
    <alternativeName>
        <fullName evidence="11">Protein fatty acyltransferase 4</fullName>
    </alternativeName>
</protein>
<keyword evidence="9 11" id="KW-0012">Acyltransferase</keyword>
<feature type="transmembrane region" description="Helical" evidence="11 12">
    <location>
        <begin position="12"/>
        <end position="33"/>
    </location>
</feature>
<feature type="compositionally biased region" description="Acidic residues" evidence="13">
    <location>
        <begin position="359"/>
        <end position="371"/>
    </location>
</feature>